<comment type="caution">
    <text evidence="2">The sequence shown here is derived from an EMBL/GenBank/DDBJ whole genome shotgun (WGS) entry which is preliminary data.</text>
</comment>
<feature type="signal peptide" evidence="1">
    <location>
        <begin position="1"/>
        <end position="16"/>
    </location>
</feature>
<organism evidence="2 3">
    <name type="scientific">Ceratopteris richardii</name>
    <name type="common">Triangle waterfern</name>
    <dbReference type="NCBI Taxonomy" id="49495"/>
    <lineage>
        <taxon>Eukaryota</taxon>
        <taxon>Viridiplantae</taxon>
        <taxon>Streptophyta</taxon>
        <taxon>Embryophyta</taxon>
        <taxon>Tracheophyta</taxon>
        <taxon>Polypodiopsida</taxon>
        <taxon>Polypodiidae</taxon>
        <taxon>Polypodiales</taxon>
        <taxon>Pteridineae</taxon>
        <taxon>Pteridaceae</taxon>
        <taxon>Parkerioideae</taxon>
        <taxon>Ceratopteris</taxon>
    </lineage>
</organism>
<dbReference type="AlphaFoldDB" id="A0A8T2R5H2"/>
<evidence type="ECO:0000313" key="3">
    <source>
        <dbReference type="Proteomes" id="UP000825935"/>
    </source>
</evidence>
<evidence type="ECO:0000313" key="2">
    <source>
        <dbReference type="EMBL" id="KAH7291579.1"/>
    </source>
</evidence>
<feature type="chain" id="PRO_5035880914" description="Secreted protein" evidence="1">
    <location>
        <begin position="17"/>
        <end position="78"/>
    </location>
</feature>
<name>A0A8T2R5H2_CERRI</name>
<proteinExistence type="predicted"/>
<accession>A0A8T2R5H2</accession>
<dbReference type="Proteomes" id="UP000825935">
    <property type="component" value="Chromosome 29"/>
</dbReference>
<reference evidence="2" key="1">
    <citation type="submission" date="2021-08" db="EMBL/GenBank/DDBJ databases">
        <title>WGS assembly of Ceratopteris richardii.</title>
        <authorList>
            <person name="Marchant D.B."/>
            <person name="Chen G."/>
            <person name="Jenkins J."/>
            <person name="Shu S."/>
            <person name="Leebens-Mack J."/>
            <person name="Grimwood J."/>
            <person name="Schmutz J."/>
            <person name="Soltis P."/>
            <person name="Soltis D."/>
            <person name="Chen Z.-H."/>
        </authorList>
    </citation>
    <scope>NUCLEOTIDE SEQUENCE</scope>
    <source>
        <strain evidence="2">Whitten #5841</strain>
        <tissue evidence="2">Leaf</tissue>
    </source>
</reference>
<dbReference type="EMBL" id="CM035434">
    <property type="protein sequence ID" value="KAH7291579.1"/>
    <property type="molecule type" value="Genomic_DNA"/>
</dbReference>
<sequence length="78" mass="8851">MTFAIIFLFPVSVISSWKGDGHVIQEVNHLLVNGKSLGMSLYYVQAHYGLLCRHVFYVDCNILVPSKYVISSPHEVLR</sequence>
<keyword evidence="3" id="KW-1185">Reference proteome</keyword>
<evidence type="ECO:0008006" key="4">
    <source>
        <dbReference type="Google" id="ProtNLM"/>
    </source>
</evidence>
<gene>
    <name evidence="2" type="ORF">KP509_29G022600</name>
</gene>
<evidence type="ECO:0000256" key="1">
    <source>
        <dbReference type="SAM" id="SignalP"/>
    </source>
</evidence>
<protein>
    <recommendedName>
        <fullName evidence="4">Secreted protein</fullName>
    </recommendedName>
</protein>
<keyword evidence="1" id="KW-0732">Signal</keyword>